<keyword evidence="2" id="KW-1185">Reference proteome</keyword>
<evidence type="ECO:0000313" key="2">
    <source>
        <dbReference type="Proteomes" id="UP000006038"/>
    </source>
</evidence>
<dbReference type="Proteomes" id="UP000006038">
    <property type="component" value="Chromosome 5"/>
</dbReference>
<dbReference type="EnsemblPlants" id="OB05G19710.1">
    <property type="protein sequence ID" value="OB05G19710.1"/>
    <property type="gene ID" value="OB05G19710"/>
</dbReference>
<evidence type="ECO:0000313" key="1">
    <source>
        <dbReference type="EnsemblPlants" id="OB05G19710.1"/>
    </source>
</evidence>
<protein>
    <submittedName>
        <fullName evidence="1">Uncharacterized protein</fullName>
    </submittedName>
</protein>
<dbReference type="AlphaFoldDB" id="J3M5U7"/>
<organism evidence="1">
    <name type="scientific">Oryza brachyantha</name>
    <name type="common">malo sina</name>
    <dbReference type="NCBI Taxonomy" id="4533"/>
    <lineage>
        <taxon>Eukaryota</taxon>
        <taxon>Viridiplantae</taxon>
        <taxon>Streptophyta</taxon>
        <taxon>Embryophyta</taxon>
        <taxon>Tracheophyta</taxon>
        <taxon>Spermatophyta</taxon>
        <taxon>Magnoliopsida</taxon>
        <taxon>Liliopsida</taxon>
        <taxon>Poales</taxon>
        <taxon>Poaceae</taxon>
        <taxon>BOP clade</taxon>
        <taxon>Oryzoideae</taxon>
        <taxon>Oryzeae</taxon>
        <taxon>Oryzinae</taxon>
        <taxon>Oryza</taxon>
    </lineage>
</organism>
<reference evidence="1" key="2">
    <citation type="submission" date="2013-04" db="UniProtKB">
        <authorList>
            <consortium name="EnsemblPlants"/>
        </authorList>
    </citation>
    <scope>IDENTIFICATION</scope>
</reference>
<proteinExistence type="predicted"/>
<name>J3M5U7_ORYBR</name>
<sequence>MTQGDQSITDFCQWIKTAIDAFHNIGYPVSKSLLVLNLLSDVNLCFSNMADSIACVSTPFLRCRMQCPRPKRTSSRQQGQCGDSNRAVGGLAMQGSSCSSRVMLVVSNQGCGGNTTNKRKNDNNNSKSMVVATVVAVASPSLPLARHNLLGCRSTFPLGQPTASLMGRPARVVPS</sequence>
<dbReference type="Gramene" id="OB05G19710.1">
    <property type="protein sequence ID" value="OB05G19710.1"/>
    <property type="gene ID" value="OB05G19710"/>
</dbReference>
<reference evidence="1" key="1">
    <citation type="journal article" date="2013" name="Nat. Commun.">
        <title>Whole-genome sequencing of Oryza brachyantha reveals mechanisms underlying Oryza genome evolution.</title>
        <authorList>
            <person name="Chen J."/>
            <person name="Huang Q."/>
            <person name="Gao D."/>
            <person name="Wang J."/>
            <person name="Lang Y."/>
            <person name="Liu T."/>
            <person name="Li B."/>
            <person name="Bai Z."/>
            <person name="Luis Goicoechea J."/>
            <person name="Liang C."/>
            <person name="Chen C."/>
            <person name="Zhang W."/>
            <person name="Sun S."/>
            <person name="Liao Y."/>
            <person name="Zhang X."/>
            <person name="Yang L."/>
            <person name="Song C."/>
            <person name="Wang M."/>
            <person name="Shi J."/>
            <person name="Liu G."/>
            <person name="Liu J."/>
            <person name="Zhou H."/>
            <person name="Zhou W."/>
            <person name="Yu Q."/>
            <person name="An N."/>
            <person name="Chen Y."/>
            <person name="Cai Q."/>
            <person name="Wang B."/>
            <person name="Liu B."/>
            <person name="Min J."/>
            <person name="Huang Y."/>
            <person name="Wu H."/>
            <person name="Li Z."/>
            <person name="Zhang Y."/>
            <person name="Yin Y."/>
            <person name="Song W."/>
            <person name="Jiang J."/>
            <person name="Jackson S.A."/>
            <person name="Wing R.A."/>
            <person name="Wang J."/>
            <person name="Chen M."/>
        </authorList>
    </citation>
    <scope>NUCLEOTIDE SEQUENCE [LARGE SCALE GENOMIC DNA]</scope>
    <source>
        <strain evidence="1">cv. IRGC 101232</strain>
    </source>
</reference>
<accession>J3M5U7</accession>
<dbReference type="HOGENOM" id="CLU_1534871_0_0_1"/>